<reference evidence="2" key="1">
    <citation type="submission" date="2020-08" db="EMBL/GenBank/DDBJ databases">
        <title>Plant Genome Project.</title>
        <authorList>
            <person name="Zhang R.-G."/>
        </authorList>
    </citation>
    <scope>NUCLEOTIDE SEQUENCE</scope>
    <source>
        <strain evidence="2">WSP0</strain>
        <tissue evidence="2">Leaf</tissue>
    </source>
</reference>
<protein>
    <recommendedName>
        <fullName evidence="1">FBD domain-containing protein</fullName>
    </recommendedName>
</protein>
<comment type="caution">
    <text evidence="2">The sequence shown here is derived from an EMBL/GenBank/DDBJ whole genome shotgun (WGS) entry which is preliminary data.</text>
</comment>
<dbReference type="Pfam" id="PF08387">
    <property type="entry name" value="FBD"/>
    <property type="match status" value="1"/>
</dbReference>
<proteinExistence type="predicted"/>
<dbReference type="AlphaFoldDB" id="A0AAV6J8N4"/>
<gene>
    <name evidence="2" type="ORF">RHGRI_024514</name>
</gene>
<keyword evidence="3" id="KW-1185">Reference proteome</keyword>
<evidence type="ECO:0000313" key="2">
    <source>
        <dbReference type="EMBL" id="KAG5537098.1"/>
    </source>
</evidence>
<evidence type="ECO:0000313" key="3">
    <source>
        <dbReference type="Proteomes" id="UP000823749"/>
    </source>
</evidence>
<feature type="domain" description="FBD" evidence="1">
    <location>
        <begin position="40"/>
        <end position="74"/>
    </location>
</feature>
<dbReference type="EMBL" id="JACTNZ010000008">
    <property type="protein sequence ID" value="KAG5537098.1"/>
    <property type="molecule type" value="Genomic_DNA"/>
</dbReference>
<name>A0AAV6J8N4_9ERIC</name>
<sequence>MSFLLGQIRFIQASIWNTQKADIACLGGKRKEVTSGRFESLKVVEIVGWVGNAADTELAVYLLEKAVSLDKMIIDPGHPSLFLRSVFEESRKKGEDAARERAKQLDRKLPAGTKLVIY</sequence>
<dbReference type="InterPro" id="IPR006566">
    <property type="entry name" value="FBD"/>
</dbReference>
<accession>A0AAV6J8N4</accession>
<organism evidence="2 3">
    <name type="scientific">Rhododendron griersonianum</name>
    <dbReference type="NCBI Taxonomy" id="479676"/>
    <lineage>
        <taxon>Eukaryota</taxon>
        <taxon>Viridiplantae</taxon>
        <taxon>Streptophyta</taxon>
        <taxon>Embryophyta</taxon>
        <taxon>Tracheophyta</taxon>
        <taxon>Spermatophyta</taxon>
        <taxon>Magnoliopsida</taxon>
        <taxon>eudicotyledons</taxon>
        <taxon>Gunneridae</taxon>
        <taxon>Pentapetalae</taxon>
        <taxon>asterids</taxon>
        <taxon>Ericales</taxon>
        <taxon>Ericaceae</taxon>
        <taxon>Ericoideae</taxon>
        <taxon>Rhodoreae</taxon>
        <taxon>Rhododendron</taxon>
    </lineage>
</organism>
<evidence type="ECO:0000259" key="1">
    <source>
        <dbReference type="Pfam" id="PF08387"/>
    </source>
</evidence>
<dbReference type="Proteomes" id="UP000823749">
    <property type="component" value="Chromosome 8"/>
</dbReference>